<dbReference type="AlphaFoldDB" id="A0A914EJ30"/>
<name>A0A914EJ30_9BILA</name>
<accession>A0A914EJ30</accession>
<evidence type="ECO:0000313" key="2">
    <source>
        <dbReference type="Proteomes" id="UP000887540"/>
    </source>
</evidence>
<keyword evidence="2" id="KW-1185">Reference proteome</keyword>
<sequence>MVKDRLQEFQRKSMMINNTQADDRLERKLFHTQSFPSESTLFLNEEHWEDVEAFLEQIKNLHSKMDEMKEYLKDMREIHEIVLKSPFADPSR</sequence>
<proteinExistence type="predicted"/>
<protein>
    <submittedName>
        <fullName evidence="3">Uncharacterized protein</fullName>
    </submittedName>
</protein>
<organism evidence="2 3">
    <name type="scientific">Acrobeloides nanus</name>
    <dbReference type="NCBI Taxonomy" id="290746"/>
    <lineage>
        <taxon>Eukaryota</taxon>
        <taxon>Metazoa</taxon>
        <taxon>Ecdysozoa</taxon>
        <taxon>Nematoda</taxon>
        <taxon>Chromadorea</taxon>
        <taxon>Rhabditida</taxon>
        <taxon>Tylenchina</taxon>
        <taxon>Cephalobomorpha</taxon>
        <taxon>Cephaloboidea</taxon>
        <taxon>Cephalobidae</taxon>
        <taxon>Acrobeloides</taxon>
    </lineage>
</organism>
<dbReference type="Proteomes" id="UP000887540">
    <property type="component" value="Unplaced"/>
</dbReference>
<evidence type="ECO:0000256" key="1">
    <source>
        <dbReference type="SAM" id="Coils"/>
    </source>
</evidence>
<dbReference type="WBParaSite" id="ACRNAN_scaffold8271.g17861.t1">
    <property type="protein sequence ID" value="ACRNAN_scaffold8271.g17861.t1"/>
    <property type="gene ID" value="ACRNAN_scaffold8271.g17861"/>
</dbReference>
<evidence type="ECO:0000313" key="3">
    <source>
        <dbReference type="WBParaSite" id="ACRNAN_scaffold8271.g17861.t1"/>
    </source>
</evidence>
<feature type="coiled-coil region" evidence="1">
    <location>
        <begin position="51"/>
        <end position="78"/>
    </location>
</feature>
<reference evidence="3" key="1">
    <citation type="submission" date="2022-11" db="UniProtKB">
        <authorList>
            <consortium name="WormBaseParasite"/>
        </authorList>
    </citation>
    <scope>IDENTIFICATION</scope>
</reference>
<keyword evidence="1" id="KW-0175">Coiled coil</keyword>